<dbReference type="PANTHER" id="PTHR46377:SF1">
    <property type="entry name" value="DUAL SPECIFICITY PROTEIN PHOSPHATASE 19"/>
    <property type="match status" value="1"/>
</dbReference>
<feature type="coiled-coil region" evidence="1">
    <location>
        <begin position="66"/>
        <end position="105"/>
    </location>
</feature>
<reference evidence="4" key="1">
    <citation type="journal article" date="2020" name="J. Eukaryot. Microbiol.">
        <title>De novo Sequencing, Assembly and Annotation of the Transcriptome for the Free-Living Testate Amoeba Arcella intermedia.</title>
        <authorList>
            <person name="Ribeiro G.M."/>
            <person name="Porfirio-Sousa A.L."/>
            <person name="Maurer-Alcala X.X."/>
            <person name="Katz L.A."/>
            <person name="Lahr D.J.G."/>
        </authorList>
    </citation>
    <scope>NUCLEOTIDE SEQUENCE</scope>
</reference>
<protein>
    <recommendedName>
        <fullName evidence="3">Tyrosine-protein phosphatase domain-containing protein</fullName>
    </recommendedName>
</protein>
<dbReference type="EMBL" id="GIBP01002777">
    <property type="protein sequence ID" value="NDV31746.1"/>
    <property type="molecule type" value="Transcribed_RNA"/>
</dbReference>
<dbReference type="GO" id="GO:0005737">
    <property type="term" value="C:cytoplasm"/>
    <property type="evidence" value="ECO:0007669"/>
    <property type="project" value="TreeGrafter"/>
</dbReference>
<dbReference type="InterPro" id="IPR029021">
    <property type="entry name" value="Prot-tyrosine_phosphatase-like"/>
</dbReference>
<sequence>MNLSPPPADIGSSRTPGSTSFEDLDKNQPLSPSSEIPSFFKVRKSVSRKRLSMKRVKSNYVTKENNSTINTTINKAQEDKERAAREQHKRAVLEIQKKKREQQQRNIIESIRYVPKKYSIEEMKHFEQNPTKITNYLFLGTHSITKNKELLKSRGITHIFNCSKFENYHPAYFYYLNPPNLDTEEGPEIETDNRLSKILPSFLEFVSQAGKLQGRILVVSEEEDATGPALVLGFLMDNLKLSFFKAFQLVQSKRYVIQLNAPYIQQLLINDKKKQKEDYRERFTCVCRQNEWILLLPFDSTTEMNPFPCNCTIGQFSTCPNHGCGQFCNEMIDKCESNGSAAHSIGLNIKWGRTTKDNLQASFGACEEHTPYIGAGVVVQKKPWTVYKCRHCKFICYAENKKDPSIIAIVTNIRGKRT</sequence>
<dbReference type="PANTHER" id="PTHR46377">
    <property type="entry name" value="DUAL SPECIFICITY PROTEIN PHOSPHATASE 19"/>
    <property type="match status" value="1"/>
</dbReference>
<dbReference type="CDD" id="cd14498">
    <property type="entry name" value="DSP"/>
    <property type="match status" value="1"/>
</dbReference>
<dbReference type="SMART" id="SM00195">
    <property type="entry name" value="DSPc"/>
    <property type="match status" value="1"/>
</dbReference>
<evidence type="ECO:0000256" key="1">
    <source>
        <dbReference type="SAM" id="Coils"/>
    </source>
</evidence>
<proteinExistence type="predicted"/>
<dbReference type="AlphaFoldDB" id="A0A6B2L470"/>
<evidence type="ECO:0000256" key="2">
    <source>
        <dbReference type="SAM" id="MobiDB-lite"/>
    </source>
</evidence>
<dbReference type="SUPFAM" id="SSF52799">
    <property type="entry name" value="(Phosphotyrosine protein) phosphatases II"/>
    <property type="match status" value="1"/>
</dbReference>
<name>A0A6B2L470_9EUKA</name>
<evidence type="ECO:0000313" key="4">
    <source>
        <dbReference type="EMBL" id="NDV31746.1"/>
    </source>
</evidence>
<dbReference type="InterPro" id="IPR020422">
    <property type="entry name" value="TYR_PHOSPHATASE_DUAL_dom"/>
</dbReference>
<dbReference type="PROSITE" id="PS50054">
    <property type="entry name" value="TYR_PHOSPHATASE_DUAL"/>
    <property type="match status" value="1"/>
</dbReference>
<feature type="domain" description="Tyrosine-protein phosphatase" evidence="3">
    <location>
        <begin position="129"/>
        <end position="276"/>
    </location>
</feature>
<keyword evidence="1" id="KW-0175">Coiled coil</keyword>
<feature type="compositionally biased region" description="Polar residues" evidence="2">
    <location>
        <begin position="12"/>
        <end position="21"/>
    </location>
</feature>
<dbReference type="GO" id="GO:0008579">
    <property type="term" value="F:JUN kinase phosphatase activity"/>
    <property type="evidence" value="ECO:0007669"/>
    <property type="project" value="TreeGrafter"/>
</dbReference>
<dbReference type="InterPro" id="IPR000340">
    <property type="entry name" value="Dual-sp_phosphatase_cat-dom"/>
</dbReference>
<organism evidence="4">
    <name type="scientific">Arcella intermedia</name>
    <dbReference type="NCBI Taxonomy" id="1963864"/>
    <lineage>
        <taxon>Eukaryota</taxon>
        <taxon>Amoebozoa</taxon>
        <taxon>Tubulinea</taxon>
        <taxon>Elardia</taxon>
        <taxon>Arcellinida</taxon>
        <taxon>Sphaerothecina</taxon>
        <taxon>Arcellidae</taxon>
        <taxon>Arcella</taxon>
    </lineage>
</organism>
<accession>A0A6B2L470</accession>
<dbReference type="Gene3D" id="3.90.190.10">
    <property type="entry name" value="Protein tyrosine phosphatase superfamily"/>
    <property type="match status" value="1"/>
</dbReference>
<dbReference type="Pfam" id="PF00782">
    <property type="entry name" value="DSPc"/>
    <property type="match status" value="1"/>
</dbReference>
<evidence type="ECO:0000259" key="3">
    <source>
        <dbReference type="PROSITE" id="PS50054"/>
    </source>
</evidence>
<feature type="region of interest" description="Disordered" evidence="2">
    <location>
        <begin position="1"/>
        <end position="37"/>
    </location>
</feature>